<sequence>MDGKNCGEERDQDAAFDDAVSEMVDSASGGPDGPFGQLGFLRDDEDASDGALLGPAAGDHLAPSTPLANPSRRDISRWEV</sequence>
<dbReference type="EMBL" id="JAACNO010001285">
    <property type="protein sequence ID" value="KAF4141688.1"/>
    <property type="molecule type" value="Genomic_DNA"/>
</dbReference>
<name>A0A8S9UMC5_PHYIN</name>
<comment type="caution">
    <text evidence="3">The sequence shown here is derived from an EMBL/GenBank/DDBJ whole genome shotgun (WGS) entry which is preliminary data.</text>
</comment>
<evidence type="ECO:0000313" key="4">
    <source>
        <dbReference type="Proteomes" id="UP000704712"/>
    </source>
</evidence>
<feature type="compositionally biased region" description="Basic and acidic residues" evidence="1">
    <location>
        <begin position="1"/>
        <end position="13"/>
    </location>
</feature>
<dbReference type="EMBL" id="JAACNO010001242">
    <property type="protein sequence ID" value="KAF4141880.1"/>
    <property type="molecule type" value="Genomic_DNA"/>
</dbReference>
<gene>
    <name evidence="3" type="ORF">GN958_ATG08933</name>
    <name evidence="2" type="ORF">GN958_ATG09135</name>
</gene>
<dbReference type="Proteomes" id="UP000704712">
    <property type="component" value="Unassembled WGS sequence"/>
</dbReference>
<proteinExistence type="predicted"/>
<protein>
    <submittedName>
        <fullName evidence="3">Uncharacterized protein</fullName>
    </submittedName>
</protein>
<reference evidence="3" key="1">
    <citation type="submission" date="2020-03" db="EMBL/GenBank/DDBJ databases">
        <title>Hybrid Assembly of Korean Phytophthora infestans isolates.</title>
        <authorList>
            <person name="Prokchorchik M."/>
            <person name="Lee Y."/>
            <person name="Seo J."/>
            <person name="Cho J.-H."/>
            <person name="Park Y.-E."/>
            <person name="Jang D.-C."/>
            <person name="Im J.-S."/>
            <person name="Choi J.-G."/>
            <person name="Park H.-J."/>
            <person name="Lee G.-B."/>
            <person name="Lee Y.-G."/>
            <person name="Hong S.-Y."/>
            <person name="Cho K."/>
            <person name="Sohn K.H."/>
        </authorList>
    </citation>
    <scope>NUCLEOTIDE SEQUENCE</scope>
    <source>
        <strain evidence="3">KR_2_A2</strain>
    </source>
</reference>
<organism evidence="3 4">
    <name type="scientific">Phytophthora infestans</name>
    <name type="common">Potato late blight agent</name>
    <name type="synonym">Botrytis infestans</name>
    <dbReference type="NCBI Taxonomy" id="4787"/>
    <lineage>
        <taxon>Eukaryota</taxon>
        <taxon>Sar</taxon>
        <taxon>Stramenopiles</taxon>
        <taxon>Oomycota</taxon>
        <taxon>Peronosporomycetes</taxon>
        <taxon>Peronosporales</taxon>
        <taxon>Peronosporaceae</taxon>
        <taxon>Phytophthora</taxon>
    </lineage>
</organism>
<evidence type="ECO:0000313" key="3">
    <source>
        <dbReference type="EMBL" id="KAF4141880.1"/>
    </source>
</evidence>
<feature type="region of interest" description="Disordered" evidence="1">
    <location>
        <begin position="1"/>
        <end position="80"/>
    </location>
</feature>
<feature type="compositionally biased region" description="Basic and acidic residues" evidence="1">
    <location>
        <begin position="71"/>
        <end position="80"/>
    </location>
</feature>
<evidence type="ECO:0000256" key="1">
    <source>
        <dbReference type="SAM" id="MobiDB-lite"/>
    </source>
</evidence>
<accession>A0A8S9UMC5</accession>
<dbReference type="AlphaFoldDB" id="A0A8S9UMC5"/>
<evidence type="ECO:0000313" key="2">
    <source>
        <dbReference type="EMBL" id="KAF4141688.1"/>
    </source>
</evidence>